<reference evidence="1 2" key="1">
    <citation type="submission" date="2016-10" db="EMBL/GenBank/DDBJ databases">
        <authorList>
            <person name="de Groot N.N."/>
        </authorList>
    </citation>
    <scope>NUCLEOTIDE SEQUENCE [LARGE SCALE GENOMIC DNA]</scope>
    <source>
        <strain evidence="1 2">S137</strain>
    </source>
</reference>
<name>A0A1H0UM93_SELRU</name>
<accession>A0A1H0UM93</accession>
<sequence length="35" mass="4527">MLKRRDWLRKAQKRLIHKHDRGIVDFMKISYHFFR</sequence>
<dbReference type="EMBL" id="FNJQ01000035">
    <property type="protein sequence ID" value="SDP67185.1"/>
    <property type="molecule type" value="Genomic_DNA"/>
</dbReference>
<dbReference type="Proteomes" id="UP000182412">
    <property type="component" value="Unassembled WGS sequence"/>
</dbReference>
<dbReference type="AlphaFoldDB" id="A0A1H0UM93"/>
<protein>
    <submittedName>
        <fullName evidence="1">Uncharacterized protein</fullName>
    </submittedName>
</protein>
<proteinExistence type="predicted"/>
<gene>
    <name evidence="1" type="ORF">SAMN05216366_1356</name>
</gene>
<organism evidence="1 2">
    <name type="scientific">Selenomonas ruminantium</name>
    <dbReference type="NCBI Taxonomy" id="971"/>
    <lineage>
        <taxon>Bacteria</taxon>
        <taxon>Bacillati</taxon>
        <taxon>Bacillota</taxon>
        <taxon>Negativicutes</taxon>
        <taxon>Selenomonadales</taxon>
        <taxon>Selenomonadaceae</taxon>
        <taxon>Selenomonas</taxon>
    </lineage>
</organism>
<evidence type="ECO:0000313" key="1">
    <source>
        <dbReference type="EMBL" id="SDP67185.1"/>
    </source>
</evidence>
<evidence type="ECO:0000313" key="2">
    <source>
        <dbReference type="Proteomes" id="UP000182412"/>
    </source>
</evidence>